<dbReference type="Proteomes" id="UP001150581">
    <property type="component" value="Unassembled WGS sequence"/>
</dbReference>
<evidence type="ECO:0000313" key="1">
    <source>
        <dbReference type="EMBL" id="KAJ1894758.1"/>
    </source>
</evidence>
<proteinExistence type="predicted"/>
<dbReference type="EMBL" id="JANBPG010000651">
    <property type="protein sequence ID" value="KAJ1894758.1"/>
    <property type="molecule type" value="Genomic_DNA"/>
</dbReference>
<accession>A0ACC1IGG4</accession>
<keyword evidence="2" id="KW-1185">Reference proteome</keyword>
<organism evidence="1 2">
    <name type="scientific">Kickxella alabastrina</name>
    <dbReference type="NCBI Taxonomy" id="61397"/>
    <lineage>
        <taxon>Eukaryota</taxon>
        <taxon>Fungi</taxon>
        <taxon>Fungi incertae sedis</taxon>
        <taxon>Zoopagomycota</taxon>
        <taxon>Kickxellomycotina</taxon>
        <taxon>Kickxellomycetes</taxon>
        <taxon>Kickxellales</taxon>
        <taxon>Kickxellaceae</taxon>
        <taxon>Kickxella</taxon>
    </lineage>
</organism>
<gene>
    <name evidence="1" type="ORF">LPJ66_004993</name>
</gene>
<comment type="caution">
    <text evidence="1">The sequence shown here is derived from an EMBL/GenBank/DDBJ whole genome shotgun (WGS) entry which is preliminary data.</text>
</comment>
<evidence type="ECO:0000313" key="2">
    <source>
        <dbReference type="Proteomes" id="UP001150581"/>
    </source>
</evidence>
<sequence>MGDSLEALCGFNPRRPLVLDGGFGQLIADKYPHLDIPDGLWASGVAARFPDVIRHVHLMYLRVGAEIIPTAIYQASVNGYISAGLADDKAGAKRLIEWTLLLAVEA</sequence>
<reference evidence="1" key="1">
    <citation type="submission" date="2022-07" db="EMBL/GenBank/DDBJ databases">
        <title>Phylogenomic reconstructions and comparative analyses of Kickxellomycotina fungi.</title>
        <authorList>
            <person name="Reynolds N.K."/>
            <person name="Stajich J.E."/>
            <person name="Barry K."/>
            <person name="Grigoriev I.V."/>
            <person name="Crous P."/>
            <person name="Smith M.E."/>
        </authorList>
    </citation>
    <scope>NUCLEOTIDE SEQUENCE</scope>
    <source>
        <strain evidence="1">Benny 63K</strain>
    </source>
</reference>
<protein>
    <submittedName>
        <fullName evidence="1">Uncharacterized protein</fullName>
    </submittedName>
</protein>
<name>A0ACC1IGG4_9FUNG</name>